<evidence type="ECO:0000313" key="11">
    <source>
        <dbReference type="EMBL" id="KAF2092720.1"/>
    </source>
</evidence>
<feature type="compositionally biased region" description="Low complexity" evidence="9">
    <location>
        <begin position="843"/>
        <end position="878"/>
    </location>
</feature>
<gene>
    <name evidence="11" type="ORF">NA57DRAFT_62243</name>
</gene>
<dbReference type="GO" id="GO:0005524">
    <property type="term" value="F:ATP binding"/>
    <property type="evidence" value="ECO:0007669"/>
    <property type="project" value="UniProtKB-KW"/>
</dbReference>
<evidence type="ECO:0000256" key="10">
    <source>
        <dbReference type="SAM" id="SignalP"/>
    </source>
</evidence>
<dbReference type="Gene3D" id="1.20.1270.10">
    <property type="match status" value="1"/>
</dbReference>
<evidence type="ECO:0000256" key="5">
    <source>
        <dbReference type="ARBA" id="ARBA00022824"/>
    </source>
</evidence>
<evidence type="ECO:0000256" key="6">
    <source>
        <dbReference type="ARBA" id="ARBA00022840"/>
    </source>
</evidence>
<comment type="caution">
    <text evidence="11">The sequence shown here is derived from an EMBL/GenBank/DDBJ whole genome shotgun (WGS) entry which is preliminary data.</text>
</comment>
<dbReference type="Pfam" id="PF00012">
    <property type="entry name" value="HSP70"/>
    <property type="match status" value="1"/>
</dbReference>
<dbReference type="InterPro" id="IPR043129">
    <property type="entry name" value="ATPase_NBD"/>
</dbReference>
<feature type="chain" id="PRO_5040410160" evidence="10">
    <location>
        <begin position="29"/>
        <end position="1002"/>
    </location>
</feature>
<dbReference type="OrthoDB" id="10262720at2759"/>
<dbReference type="Gene3D" id="3.30.420.40">
    <property type="match status" value="2"/>
</dbReference>
<dbReference type="GO" id="GO:0034663">
    <property type="term" value="C:endoplasmic reticulum chaperone complex"/>
    <property type="evidence" value="ECO:0007669"/>
    <property type="project" value="TreeGrafter"/>
</dbReference>
<dbReference type="GO" id="GO:0030968">
    <property type="term" value="P:endoplasmic reticulum unfolded protein response"/>
    <property type="evidence" value="ECO:0007669"/>
    <property type="project" value="TreeGrafter"/>
</dbReference>
<keyword evidence="12" id="KW-1185">Reference proteome</keyword>
<evidence type="ECO:0000313" key="12">
    <source>
        <dbReference type="Proteomes" id="UP000799772"/>
    </source>
</evidence>
<keyword evidence="3 10" id="KW-0732">Signal</keyword>
<keyword evidence="8" id="KW-0175">Coiled coil</keyword>
<dbReference type="CDD" id="cd10230">
    <property type="entry name" value="ASKHA_NBD_HSP70_HYOU1"/>
    <property type="match status" value="1"/>
</dbReference>
<feature type="compositionally biased region" description="Basic and acidic residues" evidence="9">
    <location>
        <begin position="966"/>
        <end position="979"/>
    </location>
</feature>
<dbReference type="EMBL" id="ML978143">
    <property type="protein sequence ID" value="KAF2092720.1"/>
    <property type="molecule type" value="Genomic_DNA"/>
</dbReference>
<dbReference type="InterPro" id="IPR029048">
    <property type="entry name" value="HSP70_C_sf"/>
</dbReference>
<reference evidence="11" key="1">
    <citation type="journal article" date="2020" name="Stud. Mycol.">
        <title>101 Dothideomycetes genomes: a test case for predicting lifestyles and emergence of pathogens.</title>
        <authorList>
            <person name="Haridas S."/>
            <person name="Albert R."/>
            <person name="Binder M."/>
            <person name="Bloem J."/>
            <person name="Labutti K."/>
            <person name="Salamov A."/>
            <person name="Andreopoulos B."/>
            <person name="Baker S."/>
            <person name="Barry K."/>
            <person name="Bills G."/>
            <person name="Bluhm B."/>
            <person name="Cannon C."/>
            <person name="Castanera R."/>
            <person name="Culley D."/>
            <person name="Daum C."/>
            <person name="Ezra D."/>
            <person name="Gonzalez J."/>
            <person name="Henrissat B."/>
            <person name="Kuo A."/>
            <person name="Liang C."/>
            <person name="Lipzen A."/>
            <person name="Lutzoni F."/>
            <person name="Magnuson J."/>
            <person name="Mondo S."/>
            <person name="Nolan M."/>
            <person name="Ohm R."/>
            <person name="Pangilinan J."/>
            <person name="Park H.-J."/>
            <person name="Ramirez L."/>
            <person name="Alfaro M."/>
            <person name="Sun H."/>
            <person name="Tritt A."/>
            <person name="Yoshinaga Y."/>
            <person name="Zwiers L.-H."/>
            <person name="Turgeon B."/>
            <person name="Goodwin S."/>
            <person name="Spatafora J."/>
            <person name="Crous P."/>
            <person name="Grigoriev I."/>
        </authorList>
    </citation>
    <scope>NUCLEOTIDE SEQUENCE</scope>
    <source>
        <strain evidence="11">CBS 133067</strain>
    </source>
</reference>
<dbReference type="SUPFAM" id="SSF100934">
    <property type="entry name" value="Heat shock protein 70kD (HSP70), C-terminal subdomain"/>
    <property type="match status" value="1"/>
</dbReference>
<keyword evidence="5" id="KW-0256">Endoplasmic reticulum</keyword>
<accession>A0A9P4I0I9</accession>
<feature type="region of interest" description="Disordered" evidence="9">
    <location>
        <begin position="618"/>
        <end position="656"/>
    </location>
</feature>
<dbReference type="FunFam" id="3.90.640.10:FF:000039">
    <property type="entry name" value="Hsp70 family chaperone Lhs1/Orp150"/>
    <property type="match status" value="1"/>
</dbReference>
<evidence type="ECO:0000256" key="9">
    <source>
        <dbReference type="SAM" id="MobiDB-lite"/>
    </source>
</evidence>
<feature type="compositionally biased region" description="Basic residues" evidence="9">
    <location>
        <begin position="945"/>
        <end position="965"/>
    </location>
</feature>
<dbReference type="PANTHER" id="PTHR45639:SF3">
    <property type="entry name" value="HYPOXIA UP-REGULATED PROTEIN 1"/>
    <property type="match status" value="1"/>
</dbReference>
<keyword evidence="6" id="KW-0067">ATP-binding</keyword>
<evidence type="ECO:0000256" key="4">
    <source>
        <dbReference type="ARBA" id="ARBA00022741"/>
    </source>
</evidence>
<dbReference type="PANTHER" id="PTHR45639">
    <property type="entry name" value="HSC70CB, ISOFORM G-RELATED"/>
    <property type="match status" value="1"/>
</dbReference>
<name>A0A9P4I0I9_9PEZI</name>
<feature type="compositionally biased region" description="Low complexity" evidence="9">
    <location>
        <begin position="635"/>
        <end position="651"/>
    </location>
</feature>
<feature type="signal peptide" evidence="10">
    <location>
        <begin position="1"/>
        <end position="28"/>
    </location>
</feature>
<dbReference type="SUPFAM" id="SSF53067">
    <property type="entry name" value="Actin-like ATPase domain"/>
    <property type="match status" value="2"/>
</dbReference>
<evidence type="ECO:0000256" key="2">
    <source>
        <dbReference type="ARBA" id="ARBA00007381"/>
    </source>
</evidence>
<dbReference type="Gene3D" id="3.30.30.30">
    <property type="match status" value="1"/>
</dbReference>
<keyword evidence="7" id="KW-0143">Chaperone</keyword>
<evidence type="ECO:0000256" key="1">
    <source>
        <dbReference type="ARBA" id="ARBA00004319"/>
    </source>
</evidence>
<protein>
    <submittedName>
        <fullName evidence="11">Actin-like ATPase domain-containing protein</fullName>
    </submittedName>
</protein>
<dbReference type="Gene3D" id="3.90.640.10">
    <property type="entry name" value="Actin, Chain A, domain 4"/>
    <property type="match status" value="1"/>
</dbReference>
<feature type="region of interest" description="Disordered" evidence="9">
    <location>
        <begin position="843"/>
        <end position="879"/>
    </location>
</feature>
<feature type="coiled-coil region" evidence="8">
    <location>
        <begin position="800"/>
        <end position="827"/>
    </location>
</feature>
<dbReference type="PRINTS" id="PR00301">
    <property type="entry name" value="HEATSHOCK70"/>
</dbReference>
<comment type="subcellular location">
    <subcellularLocation>
        <location evidence="1">Endoplasmic reticulum lumen</location>
    </subcellularLocation>
</comment>
<comment type="similarity">
    <text evidence="2">Belongs to the heat shock protein 70 family.</text>
</comment>
<sequence length="1002" mass="107388">MLPPGRRRISTLPLAILALLLFTSTASAASAVLGIDLGTEYIKAALVKPGIPLEIVLSRDSKRKEAVAVAFKPAGTGRNVKVAEGEYPERLYGSDAMALTARRPDDVYVNLKQLLGLPIDAAEVKEYQSRYPALQVVKQEGRDAVSFESPSFNKLDVPFSIEEILAMELKNVRQNAQTLAGKGHAINNAVFTIPAFYTADERRAVELAADLAGLKVLGMVTDGLAVGINYATTRTFPSINEAAKDGTMGKPEHHMVFDMGAGSTTATVLKMQGRTVKDVGRFNKTIQEVMVLGSAWDKTLGGDTLNRAIVADMVGQFVDSSAAKSAGVEAEKVKAHGRANAKLWKDAERLRQVLSANQEASASFEGLFEDVDFRYKLSRGQFEELGSNFAERIDKPITQALEAAKLKMEDLDSIILHGGAVRTPMIQKKLESLVGGDASKLRSNVNADEAAVFGAAFKGAGLSPSFRVKEIKDTDAASYTAGIRYMVDGKEKSQKLFIPTSLIGAAKQVTLKNLDDVDFTLFQQVPAGERPVVKIQTTNLTDSVKQLVDKFSCAKEEIATKFSIRLDPVNGLPEVVQGTVSCEIDDAKKGSIADNVKGLFGFGSKKEKGSQEVFKDGFSPEELGQQAESSETEASKSSSSTQILSSSATAEAKSETLKKRTETVNIAFVTTPQGLESPSEKELKRMKDRLTAFDASDAARVQRSDLLNSLEALTYRVRDWLEDAAFTASATASEQSSLKALAKEAGEWIYGDGAHANVKALKEKLKGLNDILGPIQKRRDEATKRPEQIKLLQDALDQTKAMAAVVKESLEEAAAKAKEEGEAALSAAEASASSVASAASEEASSATSAVEGDESSSSSSSATASPSPSASPESFFPTYTPEDLTAITSVYDDISEWLSEKLALQQKLGPSDDPAVLSTDLEAKAKELNKALMDVIQRKIYTPPKKPKSKSSKSTKSKTKSKGKKDKTLSDTKEAEAKTSEAAGPTPEADPSAANPPKHEEL</sequence>
<dbReference type="InterPro" id="IPR013126">
    <property type="entry name" value="Hsp_70_fam"/>
</dbReference>
<dbReference type="GO" id="GO:0140662">
    <property type="term" value="F:ATP-dependent protein folding chaperone"/>
    <property type="evidence" value="ECO:0007669"/>
    <property type="project" value="InterPro"/>
</dbReference>
<proteinExistence type="inferred from homology"/>
<dbReference type="GO" id="GO:0005788">
    <property type="term" value="C:endoplasmic reticulum lumen"/>
    <property type="evidence" value="ECO:0007669"/>
    <property type="project" value="UniProtKB-SubCell"/>
</dbReference>
<evidence type="ECO:0000256" key="8">
    <source>
        <dbReference type="SAM" id="Coils"/>
    </source>
</evidence>
<feature type="region of interest" description="Disordered" evidence="9">
    <location>
        <begin position="938"/>
        <end position="1002"/>
    </location>
</feature>
<keyword evidence="4" id="KW-0547">Nucleotide-binding</keyword>
<dbReference type="Proteomes" id="UP000799772">
    <property type="component" value="Unassembled WGS sequence"/>
</dbReference>
<dbReference type="AlphaFoldDB" id="A0A9P4I0I9"/>
<evidence type="ECO:0000256" key="3">
    <source>
        <dbReference type="ARBA" id="ARBA00022729"/>
    </source>
</evidence>
<dbReference type="FunFam" id="3.30.30.30:FF:000004">
    <property type="entry name" value="hypoxia up-regulated protein 1"/>
    <property type="match status" value="1"/>
</dbReference>
<evidence type="ECO:0000256" key="7">
    <source>
        <dbReference type="ARBA" id="ARBA00023186"/>
    </source>
</evidence>
<organism evidence="11 12">
    <name type="scientific">Rhizodiscina lignyota</name>
    <dbReference type="NCBI Taxonomy" id="1504668"/>
    <lineage>
        <taxon>Eukaryota</taxon>
        <taxon>Fungi</taxon>
        <taxon>Dikarya</taxon>
        <taxon>Ascomycota</taxon>
        <taxon>Pezizomycotina</taxon>
        <taxon>Dothideomycetes</taxon>
        <taxon>Pleosporomycetidae</taxon>
        <taxon>Aulographales</taxon>
        <taxon>Rhizodiscinaceae</taxon>
        <taxon>Rhizodiscina</taxon>
    </lineage>
</organism>